<accession>I0YJF7</accession>
<dbReference type="STRING" id="574566.I0YJF7"/>
<dbReference type="Gene3D" id="3.40.140.10">
    <property type="entry name" value="Cytidine Deaminase, domain 2"/>
    <property type="match status" value="1"/>
</dbReference>
<dbReference type="RefSeq" id="XP_005643070.1">
    <property type="nucleotide sequence ID" value="XM_005643013.1"/>
</dbReference>
<protein>
    <recommendedName>
        <fullName evidence="1">MPN domain-containing protein</fullName>
    </recommendedName>
</protein>
<sequence length="268" mass="29304">DVFSVCATHALTTESEEVMGLLLGDVHYGTNGEAVAHISVAMPQIRTDRRKDRVEASPEQLASAMAIGEKLSEGSQTKVRVIGWYHSHPHITVLPSHVDVRTQGSYQMLDEGFIGIILSTFNQDTAECTQQIQVTAFQSVQQTQHALASAGGQWTRREVPLTVGAELAHPGLQPDGLRVLLEVLFEEERQAFTDASCSRWCKACDGCCMSSRSGRVHPLTAMHHAGVYQQHLCRLMEVVAGPVLASLRGRSAEASLQFEQLQVMKASL</sequence>
<keyword evidence="3" id="KW-1185">Reference proteome</keyword>
<dbReference type="Pfam" id="PF18110">
    <property type="entry name" value="BRCC36_C"/>
    <property type="match status" value="1"/>
</dbReference>
<proteinExistence type="predicted"/>
<dbReference type="EMBL" id="AGSI01000023">
    <property type="protein sequence ID" value="EIE18526.1"/>
    <property type="molecule type" value="Genomic_DNA"/>
</dbReference>
<comment type="caution">
    <text evidence="2">The sequence shown here is derived from an EMBL/GenBank/DDBJ whole genome shotgun (WGS) entry which is preliminary data.</text>
</comment>
<feature type="non-terminal residue" evidence="2">
    <location>
        <position position="1"/>
    </location>
</feature>
<dbReference type="OrthoDB" id="446074at2759"/>
<organism evidence="2 3">
    <name type="scientific">Coccomyxa subellipsoidea (strain C-169)</name>
    <name type="common">Green microalga</name>
    <dbReference type="NCBI Taxonomy" id="574566"/>
    <lineage>
        <taxon>Eukaryota</taxon>
        <taxon>Viridiplantae</taxon>
        <taxon>Chlorophyta</taxon>
        <taxon>core chlorophytes</taxon>
        <taxon>Trebouxiophyceae</taxon>
        <taxon>Trebouxiophyceae incertae sedis</taxon>
        <taxon>Coccomyxaceae</taxon>
        <taxon>Coccomyxa</taxon>
        <taxon>Coccomyxa subellipsoidea</taxon>
    </lineage>
</organism>
<dbReference type="InterPro" id="IPR037518">
    <property type="entry name" value="MPN"/>
</dbReference>
<dbReference type="Proteomes" id="UP000007264">
    <property type="component" value="Unassembled WGS sequence"/>
</dbReference>
<feature type="non-terminal residue" evidence="2">
    <location>
        <position position="268"/>
    </location>
</feature>
<dbReference type="InterPro" id="IPR040749">
    <property type="entry name" value="BRCC36_C"/>
</dbReference>
<dbReference type="PANTHER" id="PTHR10410">
    <property type="entry name" value="EUKARYOTIC TRANSLATION INITIATION FACTOR 3 -RELATED"/>
    <property type="match status" value="1"/>
</dbReference>
<reference evidence="2 3" key="1">
    <citation type="journal article" date="2012" name="Genome Biol.">
        <title>The genome of the polar eukaryotic microalga coccomyxa subellipsoidea reveals traits of cold adaptation.</title>
        <authorList>
            <person name="Blanc G."/>
            <person name="Agarkova I."/>
            <person name="Grimwood J."/>
            <person name="Kuo A."/>
            <person name="Brueggeman A."/>
            <person name="Dunigan D."/>
            <person name="Gurnon J."/>
            <person name="Ladunga I."/>
            <person name="Lindquist E."/>
            <person name="Lucas S."/>
            <person name="Pangilinan J."/>
            <person name="Proschold T."/>
            <person name="Salamov A."/>
            <person name="Schmutz J."/>
            <person name="Weeks D."/>
            <person name="Yamada T."/>
            <person name="Claverie J.M."/>
            <person name="Grigoriev I."/>
            <person name="Van Etten J."/>
            <person name="Lomsadze A."/>
            <person name="Borodovsky M."/>
        </authorList>
    </citation>
    <scope>NUCLEOTIDE SEQUENCE [LARGE SCALE GENOMIC DNA]</scope>
    <source>
        <strain evidence="2 3">C-169</strain>
    </source>
</reference>
<dbReference type="SMART" id="SM00232">
    <property type="entry name" value="JAB_MPN"/>
    <property type="match status" value="1"/>
</dbReference>
<dbReference type="InterPro" id="IPR000555">
    <property type="entry name" value="JAMM/MPN+_dom"/>
</dbReference>
<dbReference type="GeneID" id="17036411"/>
<dbReference type="KEGG" id="csl:COCSUDRAFT_6434"/>
<name>I0YJF7_COCSC</name>
<gene>
    <name evidence="2" type="ORF">COCSUDRAFT_6434</name>
</gene>
<evidence type="ECO:0000313" key="3">
    <source>
        <dbReference type="Proteomes" id="UP000007264"/>
    </source>
</evidence>
<dbReference type="InterPro" id="IPR050242">
    <property type="entry name" value="JAMM_MPN+_peptidase_M67A"/>
</dbReference>
<dbReference type="MEROPS" id="M67.A03"/>
<dbReference type="Pfam" id="PF01398">
    <property type="entry name" value="JAB"/>
    <property type="match status" value="1"/>
</dbReference>
<evidence type="ECO:0000313" key="2">
    <source>
        <dbReference type="EMBL" id="EIE18526.1"/>
    </source>
</evidence>
<dbReference type="SUPFAM" id="SSF102712">
    <property type="entry name" value="JAB1/MPN domain"/>
    <property type="match status" value="1"/>
</dbReference>
<dbReference type="AlphaFoldDB" id="I0YJF7"/>
<evidence type="ECO:0000259" key="1">
    <source>
        <dbReference type="PROSITE" id="PS50249"/>
    </source>
</evidence>
<dbReference type="GO" id="GO:0008237">
    <property type="term" value="F:metallopeptidase activity"/>
    <property type="evidence" value="ECO:0007669"/>
    <property type="project" value="InterPro"/>
</dbReference>
<feature type="domain" description="MPN" evidence="1">
    <location>
        <begin position="1"/>
        <end position="143"/>
    </location>
</feature>
<dbReference type="eggNOG" id="KOG1555">
    <property type="taxonomic scope" value="Eukaryota"/>
</dbReference>
<dbReference type="PROSITE" id="PS50249">
    <property type="entry name" value="MPN"/>
    <property type="match status" value="1"/>
</dbReference>